<evidence type="ECO:0000313" key="1">
    <source>
        <dbReference type="EMBL" id="CAF5201103.1"/>
    </source>
</evidence>
<proteinExistence type="predicted"/>
<name>A0A8S3IHS7_9BILA</name>
<accession>A0A8S3IHS7</accession>
<protein>
    <submittedName>
        <fullName evidence="1">Uncharacterized protein</fullName>
    </submittedName>
</protein>
<comment type="caution">
    <text evidence="1">The sequence shown here is derived from an EMBL/GenBank/DDBJ whole genome shotgun (WGS) entry which is preliminary data.</text>
</comment>
<dbReference type="EMBL" id="CAJOBJ010345754">
    <property type="protein sequence ID" value="CAF5201103.1"/>
    <property type="molecule type" value="Genomic_DNA"/>
</dbReference>
<organism evidence="1 2">
    <name type="scientific">Rotaria magnacalcarata</name>
    <dbReference type="NCBI Taxonomy" id="392030"/>
    <lineage>
        <taxon>Eukaryota</taxon>
        <taxon>Metazoa</taxon>
        <taxon>Spiralia</taxon>
        <taxon>Gnathifera</taxon>
        <taxon>Rotifera</taxon>
        <taxon>Eurotatoria</taxon>
        <taxon>Bdelloidea</taxon>
        <taxon>Philodinida</taxon>
        <taxon>Philodinidae</taxon>
        <taxon>Rotaria</taxon>
    </lineage>
</organism>
<sequence length="53" mass="6037">DFQLPRDEACRLFRAYNQAWDLKIDDDRIQIVLNACARGGNTSVDDALKLLAK</sequence>
<evidence type="ECO:0000313" key="2">
    <source>
        <dbReference type="Proteomes" id="UP000681720"/>
    </source>
</evidence>
<gene>
    <name evidence="1" type="ORF">GIL414_LOCUS76613</name>
</gene>
<reference evidence="1" key="1">
    <citation type="submission" date="2021-02" db="EMBL/GenBank/DDBJ databases">
        <authorList>
            <person name="Nowell W R."/>
        </authorList>
    </citation>
    <scope>NUCLEOTIDE SEQUENCE</scope>
</reference>
<feature type="non-terminal residue" evidence="1">
    <location>
        <position position="1"/>
    </location>
</feature>
<dbReference type="AlphaFoldDB" id="A0A8S3IHS7"/>
<dbReference type="Proteomes" id="UP000681720">
    <property type="component" value="Unassembled WGS sequence"/>
</dbReference>